<proteinExistence type="predicted"/>
<dbReference type="InterPro" id="IPR052201">
    <property type="entry name" value="LRR-containing_regulator"/>
</dbReference>
<evidence type="ECO:0000313" key="10">
    <source>
        <dbReference type="Proteomes" id="UP000663864"/>
    </source>
</evidence>
<dbReference type="Pfam" id="PF13516">
    <property type="entry name" value="LRR_6"/>
    <property type="match status" value="2"/>
</dbReference>
<evidence type="ECO:0000313" key="9">
    <source>
        <dbReference type="EMBL" id="CAF4171501.1"/>
    </source>
</evidence>
<dbReference type="EMBL" id="CAJNOT010004168">
    <property type="protein sequence ID" value="CAF1419422.1"/>
    <property type="molecule type" value="Genomic_DNA"/>
</dbReference>
<dbReference type="SUPFAM" id="SSF49599">
    <property type="entry name" value="TRAF domain-like"/>
    <property type="match status" value="1"/>
</dbReference>
<dbReference type="AlphaFoldDB" id="A0A815MK76"/>
<dbReference type="InterPro" id="IPR032675">
    <property type="entry name" value="LRR_dom_sf"/>
</dbReference>
<dbReference type="SMART" id="SM00368">
    <property type="entry name" value="LRR_RI"/>
    <property type="match status" value="6"/>
</dbReference>
<sequence length="416" mass="47703">MTNNYEYMNESSIDISLKCIICSDPYVNPCSTPCDHTFCRSCIIKWIEENDRCPACRKKPITIQSLRATDRIVFDIVDRLLVRCRACRQSNIQRGNYDEHYNKYCSNTFVSCSAADLKCSWQGPRDKLQDHLTVCHYEMMRPLLGNLVNTVNTLNEKVQQYENQSKEHENRINSLESENARLKDEVNLLKGFCTKQNPNVDHNPRLEEILSRCHSYSTVMLNDLRLDNFDIPYIIRKVLIVKQCSVLNLSNNLIEVTGFELLANALRSNVTLKRLSLKGNRAQLKGVEYLATALITNSTLEVLELETNSIPDTAAYSLADMLRRNHTLKDLFLGYNDIESRGMEIMANALDHKSTLEILSLAGNKLNDKCIDALHRMININQKLQRLYLHENGLSLEGKTRLLHIVNAKKGFTLNI</sequence>
<keyword evidence="6" id="KW-0175">Coiled coil</keyword>
<feature type="domain" description="RING-type" evidence="7">
    <location>
        <begin position="19"/>
        <end position="57"/>
    </location>
</feature>
<dbReference type="SMART" id="SM00184">
    <property type="entry name" value="RING"/>
    <property type="match status" value="1"/>
</dbReference>
<name>A0A815MK76_9BILA</name>
<protein>
    <recommendedName>
        <fullName evidence="7">RING-type domain-containing protein</fullName>
    </recommendedName>
</protein>
<dbReference type="EMBL" id="CAJOBD010011723">
    <property type="protein sequence ID" value="CAF4171501.1"/>
    <property type="molecule type" value="Genomic_DNA"/>
</dbReference>
<evidence type="ECO:0000256" key="2">
    <source>
        <dbReference type="ARBA" id="ARBA00022737"/>
    </source>
</evidence>
<dbReference type="Pfam" id="PF13923">
    <property type="entry name" value="zf-C3HC4_2"/>
    <property type="match status" value="1"/>
</dbReference>
<dbReference type="Gene3D" id="3.30.40.10">
    <property type="entry name" value="Zinc/RING finger domain, C3HC4 (zinc finger)"/>
    <property type="match status" value="2"/>
</dbReference>
<dbReference type="Proteomes" id="UP000663864">
    <property type="component" value="Unassembled WGS sequence"/>
</dbReference>
<dbReference type="Gene3D" id="3.80.10.10">
    <property type="entry name" value="Ribonuclease Inhibitor"/>
    <property type="match status" value="2"/>
</dbReference>
<dbReference type="GO" id="GO:0008270">
    <property type="term" value="F:zinc ion binding"/>
    <property type="evidence" value="ECO:0007669"/>
    <property type="project" value="UniProtKB-KW"/>
</dbReference>
<keyword evidence="2" id="KW-0677">Repeat</keyword>
<dbReference type="PROSITE" id="PS00518">
    <property type="entry name" value="ZF_RING_1"/>
    <property type="match status" value="1"/>
</dbReference>
<feature type="coiled-coil region" evidence="6">
    <location>
        <begin position="144"/>
        <end position="192"/>
    </location>
</feature>
<keyword evidence="1" id="KW-0479">Metal-binding</keyword>
<gene>
    <name evidence="9" type="ORF">JBS370_LOCUS35032</name>
    <name evidence="8" type="ORF">ZHD862_LOCUS33890</name>
</gene>
<dbReference type="InterPro" id="IPR001841">
    <property type="entry name" value="Znf_RING"/>
</dbReference>
<dbReference type="SUPFAM" id="SSF52047">
    <property type="entry name" value="RNI-like"/>
    <property type="match status" value="1"/>
</dbReference>
<comment type="caution">
    <text evidence="8">The sequence shown here is derived from an EMBL/GenBank/DDBJ whole genome shotgun (WGS) entry which is preliminary data.</text>
</comment>
<dbReference type="Proteomes" id="UP000663836">
    <property type="component" value="Unassembled WGS sequence"/>
</dbReference>
<reference evidence="8" key="1">
    <citation type="submission" date="2021-02" db="EMBL/GenBank/DDBJ databases">
        <authorList>
            <person name="Nowell W R."/>
        </authorList>
    </citation>
    <scope>NUCLEOTIDE SEQUENCE</scope>
</reference>
<keyword evidence="3 5" id="KW-0863">Zinc-finger</keyword>
<evidence type="ECO:0000256" key="5">
    <source>
        <dbReference type="PROSITE-ProRule" id="PRU00175"/>
    </source>
</evidence>
<evidence type="ECO:0000256" key="3">
    <source>
        <dbReference type="ARBA" id="ARBA00022771"/>
    </source>
</evidence>
<dbReference type="PROSITE" id="PS50089">
    <property type="entry name" value="ZF_RING_2"/>
    <property type="match status" value="1"/>
</dbReference>
<evidence type="ECO:0000256" key="6">
    <source>
        <dbReference type="SAM" id="Coils"/>
    </source>
</evidence>
<evidence type="ECO:0000259" key="7">
    <source>
        <dbReference type="PROSITE" id="PS50089"/>
    </source>
</evidence>
<dbReference type="SUPFAM" id="SSF57850">
    <property type="entry name" value="RING/U-box"/>
    <property type="match status" value="1"/>
</dbReference>
<dbReference type="PANTHER" id="PTHR24111:SF0">
    <property type="entry name" value="LEUCINE-RICH REPEAT-CONTAINING PROTEIN"/>
    <property type="match status" value="1"/>
</dbReference>
<dbReference type="PANTHER" id="PTHR24111">
    <property type="entry name" value="LEUCINE-RICH REPEAT-CONTAINING PROTEIN 34"/>
    <property type="match status" value="1"/>
</dbReference>
<evidence type="ECO:0000256" key="4">
    <source>
        <dbReference type="ARBA" id="ARBA00022833"/>
    </source>
</evidence>
<evidence type="ECO:0000256" key="1">
    <source>
        <dbReference type="ARBA" id="ARBA00022723"/>
    </source>
</evidence>
<dbReference type="InterPro" id="IPR017907">
    <property type="entry name" value="Znf_RING_CS"/>
</dbReference>
<organism evidence="8 10">
    <name type="scientific">Rotaria sordida</name>
    <dbReference type="NCBI Taxonomy" id="392033"/>
    <lineage>
        <taxon>Eukaryota</taxon>
        <taxon>Metazoa</taxon>
        <taxon>Spiralia</taxon>
        <taxon>Gnathifera</taxon>
        <taxon>Rotifera</taxon>
        <taxon>Eurotatoria</taxon>
        <taxon>Bdelloidea</taxon>
        <taxon>Philodinida</taxon>
        <taxon>Philodinidae</taxon>
        <taxon>Rotaria</taxon>
    </lineage>
</organism>
<keyword evidence="4" id="KW-0862">Zinc</keyword>
<dbReference type="InterPro" id="IPR013083">
    <property type="entry name" value="Znf_RING/FYVE/PHD"/>
</dbReference>
<evidence type="ECO:0000313" key="8">
    <source>
        <dbReference type="EMBL" id="CAF1419422.1"/>
    </source>
</evidence>
<dbReference type="InterPro" id="IPR001611">
    <property type="entry name" value="Leu-rich_rpt"/>
</dbReference>
<accession>A0A815MK76</accession>